<sequence length="121" mass="13195">MVLACSGAGNRRVLVTVPRYGPLPTPPPPPPPSASFLRPTSFPLPHFSLVHQYSSSSSTLSHSTCPQHPPVNTCPALLSTSPFTFTSPSCLTLLPPVLSFMFPYLYAFVPFSPLFFSLFLW</sequence>
<accession>A0A5B7JY79</accession>
<reference evidence="2 3" key="1">
    <citation type="submission" date="2019-05" db="EMBL/GenBank/DDBJ databases">
        <title>Another draft genome of Portunus trituberculatus and its Hox gene families provides insights of decapod evolution.</title>
        <authorList>
            <person name="Jeong J.-H."/>
            <person name="Song I."/>
            <person name="Kim S."/>
            <person name="Choi T."/>
            <person name="Kim D."/>
            <person name="Ryu S."/>
            <person name="Kim W."/>
        </authorList>
    </citation>
    <scope>NUCLEOTIDE SEQUENCE [LARGE SCALE GENOMIC DNA]</scope>
    <source>
        <tissue evidence="2">Muscle</tissue>
    </source>
</reference>
<keyword evidence="1" id="KW-1133">Transmembrane helix</keyword>
<comment type="caution">
    <text evidence="2">The sequence shown here is derived from an EMBL/GenBank/DDBJ whole genome shotgun (WGS) entry which is preliminary data.</text>
</comment>
<name>A0A5B7JY79_PORTR</name>
<gene>
    <name evidence="2" type="ORF">E2C01_098595</name>
</gene>
<evidence type="ECO:0000313" key="3">
    <source>
        <dbReference type="Proteomes" id="UP000324222"/>
    </source>
</evidence>
<dbReference type="EMBL" id="VSRR010134061">
    <property type="protein sequence ID" value="MPD02982.1"/>
    <property type="molecule type" value="Genomic_DNA"/>
</dbReference>
<evidence type="ECO:0000256" key="1">
    <source>
        <dbReference type="SAM" id="Phobius"/>
    </source>
</evidence>
<protein>
    <submittedName>
        <fullName evidence="2">Uncharacterized protein</fullName>
    </submittedName>
</protein>
<keyword evidence="1" id="KW-0472">Membrane</keyword>
<organism evidence="2 3">
    <name type="scientific">Portunus trituberculatus</name>
    <name type="common">Swimming crab</name>
    <name type="synonym">Neptunus trituberculatus</name>
    <dbReference type="NCBI Taxonomy" id="210409"/>
    <lineage>
        <taxon>Eukaryota</taxon>
        <taxon>Metazoa</taxon>
        <taxon>Ecdysozoa</taxon>
        <taxon>Arthropoda</taxon>
        <taxon>Crustacea</taxon>
        <taxon>Multicrustacea</taxon>
        <taxon>Malacostraca</taxon>
        <taxon>Eumalacostraca</taxon>
        <taxon>Eucarida</taxon>
        <taxon>Decapoda</taxon>
        <taxon>Pleocyemata</taxon>
        <taxon>Brachyura</taxon>
        <taxon>Eubrachyura</taxon>
        <taxon>Portunoidea</taxon>
        <taxon>Portunidae</taxon>
        <taxon>Portuninae</taxon>
        <taxon>Portunus</taxon>
    </lineage>
</organism>
<dbReference type="Proteomes" id="UP000324222">
    <property type="component" value="Unassembled WGS sequence"/>
</dbReference>
<dbReference type="AlphaFoldDB" id="A0A5B7JY79"/>
<keyword evidence="3" id="KW-1185">Reference proteome</keyword>
<proteinExistence type="predicted"/>
<feature type="transmembrane region" description="Helical" evidence="1">
    <location>
        <begin position="101"/>
        <end position="120"/>
    </location>
</feature>
<keyword evidence="1" id="KW-0812">Transmembrane</keyword>
<evidence type="ECO:0000313" key="2">
    <source>
        <dbReference type="EMBL" id="MPD02982.1"/>
    </source>
</evidence>